<comment type="caution">
    <text evidence="1">The sequence shown here is derived from an EMBL/GenBank/DDBJ whole genome shotgun (WGS) entry which is preliminary data.</text>
</comment>
<keyword evidence="2" id="KW-1185">Reference proteome</keyword>
<evidence type="ECO:0000313" key="2">
    <source>
        <dbReference type="Proteomes" id="UP000224460"/>
    </source>
</evidence>
<protein>
    <submittedName>
        <fullName evidence="1">Uncharacterized protein</fullName>
    </submittedName>
</protein>
<accession>A0AC61DF88</accession>
<sequence length="801" mass="86679">MNIFTLMGTILVDNSKANESISKTGKESEGLANKLGSGLANAAKIAGAAILAIGVAASGMAIKAVSASDDCKKALNNLQTQTGATNEEMEGLKGSLLSIYGANYGESFEDVASALASVKQQTNLTGQELENTAKNAIVLRDTFDWEVDEQLNAVNQLVKNFGISSDEAFNLIAQGAQNGLNAQGDLMDIVKEYSVHFAQLGLDSEDMFNILKNGAETGAFSMDKLGDALKEFGIRLKAGDADESLTSLGLNADELKRKFNEGGESAKQAFQQVNKALVECEDVTLRNQYATSMYGTMWEDLGVEATLALSNINGEFDSTINTMQQIDSIKYDSFGEAMAGIGRQVEVGILVPLGDSLMPLLNDFANWINSHMPEIQSVIEVAMEGVRIAVEVASDIFNTLVDAIKYLLPVLQQLSPIIAGVVAGFAAFQIITTVSSLFTTLSGIVATVTATITAAGGVTAALGAAVAAIASPITIAVAAIGALVAALVYLYNNNEDVRNALNECWEAIKQLFSSAVEVIKGVINTFVEVFKTIWSKYGTDIQEIIQKVWDYIGQVFKTAIDLITDIFKVFSAAFQGDWSGMWEAVKELVSNLWNNITELLKAWLDLLVVSIVNIGQAMLEAGKEIFNKLWEGIKNVWQSIKTWLEAAKQDPIKTITGIGSAMFNAGKEIFSKLWEGIKNVWSGIQSWVSDKVNWIKDKVMFWQKSESSMDKSKADGSHAGGINSVPYDGYLAELHKGERVLTASENNALNDEDQAREPNVQPIIINMYYPQVNSKDNIKTTSRQLREQILSGDRALGLKGR</sequence>
<dbReference type="Proteomes" id="UP000224460">
    <property type="component" value="Unassembled WGS sequence"/>
</dbReference>
<proteinExistence type="predicted"/>
<organism evidence="1 2">
    <name type="scientific">Sporanaerobium hydrogeniformans</name>
    <dbReference type="NCBI Taxonomy" id="3072179"/>
    <lineage>
        <taxon>Bacteria</taxon>
        <taxon>Bacillati</taxon>
        <taxon>Bacillota</taxon>
        <taxon>Clostridia</taxon>
        <taxon>Lachnospirales</taxon>
        <taxon>Lachnospiraceae</taxon>
        <taxon>Sporanaerobium</taxon>
    </lineage>
</organism>
<dbReference type="EMBL" id="PEDL01000001">
    <property type="protein sequence ID" value="PHV71914.1"/>
    <property type="molecule type" value="Genomic_DNA"/>
</dbReference>
<name>A0AC61DF88_9FIRM</name>
<evidence type="ECO:0000313" key="1">
    <source>
        <dbReference type="EMBL" id="PHV71914.1"/>
    </source>
</evidence>
<gene>
    <name evidence="1" type="ORF">CS063_00080</name>
</gene>
<reference evidence="1" key="1">
    <citation type="submission" date="2017-10" db="EMBL/GenBank/DDBJ databases">
        <title>Genome sequence of cellulolytic Lachnospiraceae bacterium XHS1971 isolated from hotspring sediment.</title>
        <authorList>
            <person name="Vasudevan G."/>
            <person name="Joshi A.J."/>
            <person name="Hivarkar S."/>
            <person name="Lanjekar V.B."/>
            <person name="Dhakephalkar P.K."/>
            <person name="Dagar S."/>
        </authorList>
    </citation>
    <scope>NUCLEOTIDE SEQUENCE</scope>
    <source>
        <strain evidence="1">XHS1971</strain>
    </source>
</reference>